<keyword evidence="8" id="KW-0175">Coiled coil</keyword>
<comment type="subcellular location">
    <subcellularLocation>
        <location evidence="2">Chromosome</location>
        <location evidence="2">Centromere</location>
    </subcellularLocation>
    <subcellularLocation>
        <location evidence="1">Nucleus</location>
    </subcellularLocation>
</comment>
<evidence type="ECO:0000256" key="1">
    <source>
        <dbReference type="ARBA" id="ARBA00004123"/>
    </source>
</evidence>
<keyword evidence="6" id="KW-0539">Nucleus</keyword>
<dbReference type="GO" id="GO:0000775">
    <property type="term" value="C:chromosome, centromeric region"/>
    <property type="evidence" value="ECO:0007669"/>
    <property type="project" value="UniProtKB-SubCell"/>
</dbReference>
<sequence>MKPIRGSNRAPAKAPNLKNMKKTDKKQETTAKQDGDKTSQPKPARKRKAEVEAPDNWQPVPRSSIIALENILDLSILATLPLRRTEKKESQEHLNIMKRRFLAQCAQLKVPVQKQKNLEHSSRLHQEETKKSEVGKKNLHKLEEDLKAVLGSLEMMNEQTEALQHSCSILGDQVEEELEKAKQIVKTTEQAVLSLPPLLPQKHDVTLQSHLKNIIPGADSEITARKLGEILQKSKPTQDDQVLLLQAQKHADQLFNPGFISNSGIPSSDGTYPDLSLHT</sequence>
<evidence type="ECO:0000256" key="5">
    <source>
        <dbReference type="ARBA" id="ARBA00022454"/>
    </source>
</evidence>
<feature type="region of interest" description="Disordered" evidence="9">
    <location>
        <begin position="1"/>
        <end position="58"/>
    </location>
</feature>
<dbReference type="PANTHER" id="PTHR31345:SF3">
    <property type="entry name" value="CENTROMERE PROTEIN Q"/>
    <property type="match status" value="1"/>
</dbReference>
<evidence type="ECO:0000313" key="12">
    <source>
        <dbReference type="RefSeq" id="XP_028257084.1"/>
    </source>
</evidence>
<feature type="compositionally biased region" description="Polar residues" evidence="9">
    <location>
        <begin position="259"/>
        <end position="270"/>
    </location>
</feature>
<dbReference type="RefSeq" id="XP_028257084.1">
    <property type="nucleotide sequence ID" value="XM_028401283.1"/>
</dbReference>
<gene>
    <name evidence="11 12 13" type="primary">cenpq</name>
</gene>
<keyword evidence="5" id="KW-0158">Chromosome</keyword>
<feature type="region of interest" description="Disordered" evidence="9">
    <location>
        <begin position="114"/>
        <end position="134"/>
    </location>
</feature>
<feature type="compositionally biased region" description="Basic and acidic residues" evidence="9">
    <location>
        <begin position="21"/>
        <end position="39"/>
    </location>
</feature>
<feature type="coiled-coil region" evidence="8">
    <location>
        <begin position="139"/>
        <end position="191"/>
    </location>
</feature>
<dbReference type="OrthoDB" id="8927710at2759"/>
<keyword evidence="10" id="KW-1185">Reference proteome</keyword>
<reference evidence="11 12" key="1">
    <citation type="submission" date="2025-04" db="UniProtKB">
        <authorList>
            <consortium name="RefSeq"/>
        </authorList>
    </citation>
    <scope>IDENTIFICATION</scope>
</reference>
<name>A0A6P7HN97_9TELE</name>
<evidence type="ECO:0000256" key="2">
    <source>
        <dbReference type="ARBA" id="ARBA00004584"/>
    </source>
</evidence>
<dbReference type="InterPro" id="IPR025212">
    <property type="entry name" value="CAD_CENP-Q"/>
</dbReference>
<dbReference type="GeneID" id="114433039"/>
<dbReference type="PANTHER" id="PTHR31345">
    <property type="entry name" value="CENTROMERE PROTEIN Q"/>
    <property type="match status" value="1"/>
</dbReference>
<keyword evidence="7" id="KW-0137">Centromere</keyword>
<protein>
    <recommendedName>
        <fullName evidence="4">Centromere protein Q</fullName>
    </recommendedName>
</protein>
<dbReference type="RefSeq" id="XP_028257085.1">
    <property type="nucleotide sequence ID" value="XM_028401284.1"/>
</dbReference>
<evidence type="ECO:0000256" key="6">
    <source>
        <dbReference type="ARBA" id="ARBA00023242"/>
    </source>
</evidence>
<feature type="region of interest" description="Disordered" evidence="9">
    <location>
        <begin position="259"/>
        <end position="279"/>
    </location>
</feature>
<dbReference type="GO" id="GO:0005634">
    <property type="term" value="C:nucleus"/>
    <property type="evidence" value="ECO:0007669"/>
    <property type="project" value="UniProtKB-SubCell"/>
</dbReference>
<comment type="similarity">
    <text evidence="3">Belongs to the CENP-Q/OKP1 family.</text>
</comment>
<evidence type="ECO:0000256" key="7">
    <source>
        <dbReference type="ARBA" id="ARBA00023328"/>
    </source>
</evidence>
<evidence type="ECO:0000256" key="9">
    <source>
        <dbReference type="SAM" id="MobiDB-lite"/>
    </source>
</evidence>
<evidence type="ECO:0000313" key="13">
    <source>
        <dbReference type="RefSeq" id="XP_028257085.1"/>
    </source>
</evidence>
<feature type="compositionally biased region" description="Basic and acidic residues" evidence="9">
    <location>
        <begin position="116"/>
        <end position="134"/>
    </location>
</feature>
<evidence type="ECO:0000256" key="3">
    <source>
        <dbReference type="ARBA" id="ARBA00008191"/>
    </source>
</evidence>
<organism evidence="10 13">
    <name type="scientific">Parambassis ranga</name>
    <name type="common">Indian glassy fish</name>
    <dbReference type="NCBI Taxonomy" id="210632"/>
    <lineage>
        <taxon>Eukaryota</taxon>
        <taxon>Metazoa</taxon>
        <taxon>Chordata</taxon>
        <taxon>Craniata</taxon>
        <taxon>Vertebrata</taxon>
        <taxon>Euteleostomi</taxon>
        <taxon>Actinopterygii</taxon>
        <taxon>Neopterygii</taxon>
        <taxon>Teleostei</taxon>
        <taxon>Neoteleostei</taxon>
        <taxon>Acanthomorphata</taxon>
        <taxon>Ovalentaria</taxon>
        <taxon>Ambassidae</taxon>
        <taxon>Parambassis</taxon>
    </lineage>
</organism>
<dbReference type="CTD" id="55166"/>
<accession>A0A6P7HN97</accession>
<dbReference type="AlphaFoldDB" id="A0A6P7HN97"/>
<evidence type="ECO:0000313" key="10">
    <source>
        <dbReference type="Proteomes" id="UP000515145"/>
    </source>
</evidence>
<evidence type="ECO:0000256" key="8">
    <source>
        <dbReference type="SAM" id="Coils"/>
    </source>
</evidence>
<proteinExistence type="inferred from homology"/>
<evidence type="ECO:0000256" key="4">
    <source>
        <dbReference type="ARBA" id="ARBA00016397"/>
    </source>
</evidence>
<dbReference type="RefSeq" id="XP_028257083.1">
    <property type="nucleotide sequence ID" value="XM_028401282.1"/>
</dbReference>
<dbReference type="Pfam" id="PF13094">
    <property type="entry name" value="CENP-Q"/>
    <property type="match status" value="1"/>
</dbReference>
<dbReference type="Proteomes" id="UP000515145">
    <property type="component" value="Chromosome 3"/>
</dbReference>
<evidence type="ECO:0000313" key="11">
    <source>
        <dbReference type="RefSeq" id="XP_028257083.1"/>
    </source>
</evidence>